<feature type="domain" description="Reverse transcriptase Ty1/copia-type" evidence="1">
    <location>
        <begin position="2"/>
        <end position="63"/>
    </location>
</feature>
<dbReference type="EMBL" id="CP126663">
    <property type="protein sequence ID" value="WKA06982.1"/>
    <property type="molecule type" value="Genomic_DNA"/>
</dbReference>
<dbReference type="Proteomes" id="UP001227230">
    <property type="component" value="Chromosome 16"/>
</dbReference>
<proteinExistence type="predicted"/>
<keyword evidence="3" id="KW-1185">Reference proteome</keyword>
<evidence type="ECO:0000259" key="1">
    <source>
        <dbReference type="Pfam" id="PF07727"/>
    </source>
</evidence>
<dbReference type="InterPro" id="IPR013103">
    <property type="entry name" value="RVT_2"/>
</dbReference>
<gene>
    <name evidence="2" type="ORF">VitviT2T_024854</name>
</gene>
<reference evidence="2 3" key="1">
    <citation type="journal article" date="2023" name="Hortic Res">
        <title>The complete reference genome for grapevine (Vitis vinifera L.) genetics and breeding.</title>
        <authorList>
            <person name="Shi X."/>
            <person name="Cao S."/>
            <person name="Wang X."/>
            <person name="Huang S."/>
            <person name="Wang Y."/>
            <person name="Liu Z."/>
            <person name="Liu W."/>
            <person name="Leng X."/>
            <person name="Peng Y."/>
            <person name="Wang N."/>
            <person name="Wang Y."/>
            <person name="Ma Z."/>
            <person name="Xu X."/>
            <person name="Zhang F."/>
            <person name="Xue H."/>
            <person name="Zhong H."/>
            <person name="Wang Y."/>
            <person name="Zhang K."/>
            <person name="Velt A."/>
            <person name="Avia K."/>
            <person name="Holtgrawe D."/>
            <person name="Grimplet J."/>
            <person name="Matus J.T."/>
            <person name="Ware D."/>
            <person name="Wu X."/>
            <person name="Wang H."/>
            <person name="Liu C."/>
            <person name="Fang Y."/>
            <person name="Rustenholz C."/>
            <person name="Cheng Z."/>
            <person name="Xiao H."/>
            <person name="Zhou Y."/>
        </authorList>
    </citation>
    <scope>NUCLEOTIDE SEQUENCE [LARGE SCALE GENOMIC DNA]</scope>
    <source>
        <strain evidence="3">cv. Pinot noir / PN40024</strain>
        <tissue evidence="2">Leaf</tissue>
    </source>
</reference>
<evidence type="ECO:0000313" key="2">
    <source>
        <dbReference type="EMBL" id="WKA06982.1"/>
    </source>
</evidence>
<dbReference type="Pfam" id="PF07727">
    <property type="entry name" value="RVT_2"/>
    <property type="match status" value="1"/>
</dbReference>
<protein>
    <recommendedName>
        <fullName evidence="1">Reverse transcriptase Ty1/copia-type domain-containing protein</fullName>
    </recommendedName>
</protein>
<sequence>MKLTTINIVFTIALTRHWCIYQLDINNVFLNGVLQENVFMKQHHGFIDETYLVCKLHKALYGPK</sequence>
<evidence type="ECO:0000313" key="3">
    <source>
        <dbReference type="Proteomes" id="UP001227230"/>
    </source>
</evidence>
<name>A0ABY9DHB1_VITVI</name>
<accession>A0ABY9DHB1</accession>
<organism evidence="2 3">
    <name type="scientific">Vitis vinifera</name>
    <name type="common">Grape</name>
    <dbReference type="NCBI Taxonomy" id="29760"/>
    <lineage>
        <taxon>Eukaryota</taxon>
        <taxon>Viridiplantae</taxon>
        <taxon>Streptophyta</taxon>
        <taxon>Embryophyta</taxon>
        <taxon>Tracheophyta</taxon>
        <taxon>Spermatophyta</taxon>
        <taxon>Magnoliopsida</taxon>
        <taxon>eudicotyledons</taxon>
        <taxon>Gunneridae</taxon>
        <taxon>Pentapetalae</taxon>
        <taxon>rosids</taxon>
        <taxon>Vitales</taxon>
        <taxon>Vitaceae</taxon>
        <taxon>Viteae</taxon>
        <taxon>Vitis</taxon>
    </lineage>
</organism>